<reference evidence="1 2" key="1">
    <citation type="submission" date="2019-05" db="EMBL/GenBank/DDBJ databases">
        <title>Another draft genome of Portunus trituberculatus and its Hox gene families provides insights of decapod evolution.</title>
        <authorList>
            <person name="Jeong J.-H."/>
            <person name="Song I."/>
            <person name="Kim S."/>
            <person name="Choi T."/>
            <person name="Kim D."/>
            <person name="Ryu S."/>
            <person name="Kim W."/>
        </authorList>
    </citation>
    <scope>NUCLEOTIDE SEQUENCE [LARGE SCALE GENOMIC DNA]</scope>
    <source>
        <tissue evidence="1">Muscle</tissue>
    </source>
</reference>
<dbReference type="EMBL" id="VSRR010002884">
    <property type="protein sequence ID" value="MPC33691.1"/>
    <property type="molecule type" value="Genomic_DNA"/>
</dbReference>
<dbReference type="Proteomes" id="UP000324222">
    <property type="component" value="Unassembled WGS sequence"/>
</dbReference>
<dbReference type="AlphaFoldDB" id="A0A5B7EH55"/>
<gene>
    <name evidence="1" type="ORF">E2C01_027050</name>
</gene>
<accession>A0A5B7EH55</accession>
<evidence type="ECO:0000313" key="1">
    <source>
        <dbReference type="EMBL" id="MPC33691.1"/>
    </source>
</evidence>
<proteinExistence type="predicted"/>
<organism evidence="1 2">
    <name type="scientific">Portunus trituberculatus</name>
    <name type="common">Swimming crab</name>
    <name type="synonym">Neptunus trituberculatus</name>
    <dbReference type="NCBI Taxonomy" id="210409"/>
    <lineage>
        <taxon>Eukaryota</taxon>
        <taxon>Metazoa</taxon>
        <taxon>Ecdysozoa</taxon>
        <taxon>Arthropoda</taxon>
        <taxon>Crustacea</taxon>
        <taxon>Multicrustacea</taxon>
        <taxon>Malacostraca</taxon>
        <taxon>Eumalacostraca</taxon>
        <taxon>Eucarida</taxon>
        <taxon>Decapoda</taxon>
        <taxon>Pleocyemata</taxon>
        <taxon>Brachyura</taxon>
        <taxon>Eubrachyura</taxon>
        <taxon>Portunoidea</taxon>
        <taxon>Portunidae</taxon>
        <taxon>Portuninae</taxon>
        <taxon>Portunus</taxon>
    </lineage>
</organism>
<comment type="caution">
    <text evidence="1">The sequence shown here is derived from an EMBL/GenBank/DDBJ whole genome shotgun (WGS) entry which is preliminary data.</text>
</comment>
<evidence type="ECO:0000313" key="2">
    <source>
        <dbReference type="Proteomes" id="UP000324222"/>
    </source>
</evidence>
<sequence length="83" mass="8885">MRLGPIRCDRGAVDGQEVVRRMGLGTAVSDRCQNYTHLCPGIHQKTGPEQMSLTQRSRRWLAGNHSGCCGGDSAGESDELGVG</sequence>
<keyword evidence="2" id="KW-1185">Reference proteome</keyword>
<name>A0A5B7EH55_PORTR</name>
<protein>
    <submittedName>
        <fullName evidence="1">Uncharacterized protein</fullName>
    </submittedName>
</protein>